<evidence type="ECO:0000256" key="9">
    <source>
        <dbReference type="ARBA" id="ARBA00022857"/>
    </source>
</evidence>
<dbReference type="UniPathway" id="UPA00051">
    <property type="reaction ID" value="UER00464"/>
</dbReference>
<keyword evidence="13 15" id="KW-0486">Methionine biosynthesis</keyword>
<feature type="binding site" evidence="15">
    <location>
        <position position="322"/>
    </location>
    <ligand>
        <name>NADP(+)</name>
        <dbReference type="ChEBI" id="CHEBI:58349"/>
    </ligand>
</feature>
<keyword evidence="10 15" id="KW-0220">Diaminopimelate biosynthesis</keyword>
<evidence type="ECO:0000256" key="15">
    <source>
        <dbReference type="HAMAP-Rule" id="MF_02121"/>
    </source>
</evidence>
<dbReference type="EC" id="1.2.1.11" evidence="6 15"/>
<dbReference type="Gene3D" id="3.40.50.720">
    <property type="entry name" value="NAD(P)-binding Rossmann-like Domain"/>
    <property type="match status" value="1"/>
</dbReference>
<feature type="binding site" evidence="15">
    <location>
        <begin position="159"/>
        <end position="160"/>
    </location>
    <ligand>
        <name>NADP(+)</name>
        <dbReference type="ChEBI" id="CHEBI:58349"/>
    </ligand>
</feature>
<evidence type="ECO:0000256" key="13">
    <source>
        <dbReference type="ARBA" id="ARBA00023167"/>
    </source>
</evidence>
<dbReference type="Pfam" id="PF02774">
    <property type="entry name" value="Semialdhyde_dhC"/>
    <property type="match status" value="1"/>
</dbReference>
<dbReference type="GO" id="GO:0071266">
    <property type="term" value="P:'de novo' L-methionine biosynthetic process"/>
    <property type="evidence" value="ECO:0007669"/>
    <property type="project" value="UniProtKB-UniRule"/>
</dbReference>
<dbReference type="RefSeq" id="WP_091349249.1">
    <property type="nucleotide sequence ID" value="NZ_FOIF01000007.1"/>
</dbReference>
<evidence type="ECO:0000256" key="4">
    <source>
        <dbReference type="ARBA" id="ARBA00010584"/>
    </source>
</evidence>
<keyword evidence="7 15" id="KW-0028">Amino-acid biosynthesis</keyword>
<dbReference type="PANTHER" id="PTHR46278:SF2">
    <property type="entry name" value="ASPARTATE-SEMIALDEHYDE DEHYDROGENASE"/>
    <property type="match status" value="1"/>
</dbReference>
<comment type="similarity">
    <text evidence="4 15">Belongs to the aspartate-semialdehyde dehydrogenase family.</text>
</comment>
<protein>
    <recommendedName>
        <fullName evidence="6 15">Aspartate-semialdehyde dehydrogenase</fullName>
        <shortName evidence="15">ASA dehydrogenase</shortName>
        <shortName evidence="15">ASADH</shortName>
        <ecNumber evidence="6 15">1.2.1.11</ecNumber>
    </recommendedName>
    <alternativeName>
        <fullName evidence="15">Aspartate-beta-semialdehyde dehydrogenase</fullName>
    </alternativeName>
</protein>
<dbReference type="Proteomes" id="UP000243819">
    <property type="component" value="Unassembled WGS sequence"/>
</dbReference>
<dbReference type="UniPathway" id="UPA00034">
    <property type="reaction ID" value="UER00016"/>
</dbReference>
<name>A0A1H9Z8M6_9FIRM</name>
<evidence type="ECO:0000256" key="2">
    <source>
        <dbReference type="ARBA" id="ARBA00005076"/>
    </source>
</evidence>
<feature type="active site" description="Proton acceptor" evidence="15 16">
    <location>
        <position position="249"/>
    </location>
</feature>
<dbReference type="OrthoDB" id="9805684at2"/>
<feature type="binding site" evidence="15">
    <location>
        <position position="156"/>
    </location>
    <ligand>
        <name>substrate</name>
    </ligand>
</feature>
<dbReference type="InterPro" id="IPR005986">
    <property type="entry name" value="Asp_semialdehyde_DH_beta"/>
</dbReference>
<evidence type="ECO:0000256" key="7">
    <source>
        <dbReference type="ARBA" id="ARBA00022605"/>
    </source>
</evidence>
<dbReference type="EMBL" id="FOIF01000007">
    <property type="protein sequence ID" value="SES77905.1"/>
    <property type="molecule type" value="Genomic_DNA"/>
</dbReference>
<keyword evidence="12 15" id="KW-0457">Lysine biosynthesis</keyword>
<dbReference type="InterPro" id="IPR036291">
    <property type="entry name" value="NAD(P)-bd_dom_sf"/>
</dbReference>
<evidence type="ECO:0000256" key="14">
    <source>
        <dbReference type="ARBA" id="ARBA00047891"/>
    </source>
</evidence>
<dbReference type="GO" id="GO:0046983">
    <property type="term" value="F:protein dimerization activity"/>
    <property type="evidence" value="ECO:0007669"/>
    <property type="project" value="InterPro"/>
</dbReference>
<dbReference type="InterPro" id="IPR000534">
    <property type="entry name" value="Semialdehyde_DH_NAD-bd"/>
</dbReference>
<dbReference type="CDD" id="cd02316">
    <property type="entry name" value="VcASADH2_like_N"/>
    <property type="match status" value="1"/>
</dbReference>
<keyword evidence="8 15" id="KW-0791">Threonine biosynthesis</keyword>
<reference evidence="19" key="1">
    <citation type="submission" date="2016-10" db="EMBL/GenBank/DDBJ databases">
        <authorList>
            <person name="Varghese N."/>
            <person name="Submissions S."/>
        </authorList>
    </citation>
    <scope>NUCLEOTIDE SEQUENCE [LARGE SCALE GENOMIC DNA]</scope>
    <source>
        <strain evidence="19">DSM 13577</strain>
    </source>
</reference>
<dbReference type="PANTHER" id="PTHR46278">
    <property type="entry name" value="DEHYDROGENASE, PUTATIVE-RELATED"/>
    <property type="match status" value="1"/>
</dbReference>
<dbReference type="NCBIfam" id="TIGR01296">
    <property type="entry name" value="asd_B"/>
    <property type="match status" value="1"/>
</dbReference>
<dbReference type="Gene3D" id="3.30.360.10">
    <property type="entry name" value="Dihydrodipicolinate Reductase, domain 2"/>
    <property type="match status" value="1"/>
</dbReference>
<evidence type="ECO:0000256" key="11">
    <source>
        <dbReference type="ARBA" id="ARBA00023002"/>
    </source>
</evidence>
<evidence type="ECO:0000256" key="10">
    <source>
        <dbReference type="ARBA" id="ARBA00022915"/>
    </source>
</evidence>
<feature type="binding site" evidence="15">
    <location>
        <begin position="39"/>
        <end position="40"/>
    </location>
    <ligand>
        <name>NADP(+)</name>
        <dbReference type="ChEBI" id="CHEBI:58349"/>
    </ligand>
</feature>
<keyword evidence="9 15" id="KW-0521">NADP</keyword>
<evidence type="ECO:0000313" key="18">
    <source>
        <dbReference type="EMBL" id="SES77905.1"/>
    </source>
</evidence>
<comment type="function">
    <text evidence="15">Catalyzes the NADPH-dependent formation of L-aspartate-semialdehyde (L-ASA) by the reductive dephosphorylation of L-aspartyl-4-phosphate.</text>
</comment>
<feature type="binding site" evidence="15">
    <location>
        <position position="242"/>
    </location>
    <ligand>
        <name>substrate</name>
    </ligand>
</feature>
<dbReference type="AlphaFoldDB" id="A0A1H9Z8M6"/>
<sequence>MKKYNIAIVGATGLVGREFLNSLAQWDIVANLYLVASERSKGQKVQFKDEEIKLITVEEALKEKIDVAFFCAGSSISKKYGPLFAEGNTMVIDNSSYFRMDKDIPLIVPEVNGYELHRYKGKIIANPNCSTIQLAVILKHIEDLYGLKRVVVSTYQSVSGAGQKGVDELNNQILAYGKGTTYEPKVLPVAADKVFYQMFNNILPQIDLFEDDGYTKEEHKMINETRKILNIPELPITVTTVRVPVFRCHSESVNVETYKDINIEEFKEYLKKQQSIIVMDDIKNQVYPTPLHVSGKNEVFVGRIRRDNSVEHGLNMWIVADNVRKGAAYNGLQILLYLIENNLI</sequence>
<comment type="subunit">
    <text evidence="5 15">Homodimer.</text>
</comment>
<dbReference type="GO" id="GO:0019877">
    <property type="term" value="P:diaminopimelate biosynthetic process"/>
    <property type="evidence" value="ECO:0007669"/>
    <property type="project" value="UniProtKB-UniRule"/>
</dbReference>
<dbReference type="UniPathway" id="UPA00050">
    <property type="reaction ID" value="UER00463"/>
</dbReference>
<dbReference type="InterPro" id="IPR012280">
    <property type="entry name" value="Semialdhyde_DH_dimer_dom"/>
</dbReference>
<evidence type="ECO:0000313" key="19">
    <source>
        <dbReference type="Proteomes" id="UP000243819"/>
    </source>
</evidence>
<evidence type="ECO:0000256" key="3">
    <source>
        <dbReference type="ARBA" id="ARBA00005097"/>
    </source>
</evidence>
<organism evidence="18 19">
    <name type="scientific">Anaerobranca gottschalkii DSM 13577</name>
    <dbReference type="NCBI Taxonomy" id="1120990"/>
    <lineage>
        <taxon>Bacteria</taxon>
        <taxon>Bacillati</taxon>
        <taxon>Bacillota</taxon>
        <taxon>Clostridia</taxon>
        <taxon>Eubacteriales</taxon>
        <taxon>Proteinivoracaceae</taxon>
        <taxon>Anaerobranca</taxon>
    </lineage>
</organism>
<evidence type="ECO:0000256" key="1">
    <source>
        <dbReference type="ARBA" id="ARBA00005021"/>
    </source>
</evidence>
<dbReference type="SMART" id="SM00859">
    <property type="entry name" value="Semialdhyde_dh"/>
    <property type="match status" value="1"/>
</dbReference>
<dbReference type="HAMAP" id="MF_02121">
    <property type="entry name" value="ASADH"/>
    <property type="match status" value="1"/>
</dbReference>
<dbReference type="SUPFAM" id="SSF51735">
    <property type="entry name" value="NAD(P)-binding Rossmann-fold domains"/>
    <property type="match status" value="1"/>
</dbReference>
<feature type="binding site" evidence="15">
    <location>
        <position position="184"/>
    </location>
    <ligand>
        <name>NADP(+)</name>
        <dbReference type="ChEBI" id="CHEBI:58349"/>
    </ligand>
</feature>
<dbReference type="GO" id="GO:0009089">
    <property type="term" value="P:lysine biosynthetic process via diaminopimelate"/>
    <property type="evidence" value="ECO:0007669"/>
    <property type="project" value="UniProtKB-UniRule"/>
</dbReference>
<dbReference type="GO" id="GO:0004073">
    <property type="term" value="F:aspartate-semialdehyde dehydrogenase activity"/>
    <property type="evidence" value="ECO:0007669"/>
    <property type="project" value="UniProtKB-UniRule"/>
</dbReference>
<evidence type="ECO:0000256" key="8">
    <source>
        <dbReference type="ARBA" id="ARBA00022697"/>
    </source>
</evidence>
<feature type="binding site" evidence="15">
    <location>
        <position position="99"/>
    </location>
    <ligand>
        <name>phosphate</name>
        <dbReference type="ChEBI" id="CHEBI:43474"/>
    </ligand>
</feature>
<comment type="pathway">
    <text evidence="1 15">Amino-acid biosynthesis; L-methionine biosynthesis via de novo pathway; L-homoserine from L-aspartate: step 2/3.</text>
</comment>
<feature type="active site" description="Acyl-thioester intermediate" evidence="15 16">
    <location>
        <position position="129"/>
    </location>
</feature>
<gene>
    <name evidence="15" type="primary">asd</name>
    <name evidence="18" type="ORF">SAMN03080614_100746</name>
</gene>
<dbReference type="NCBIfam" id="NF011456">
    <property type="entry name" value="PRK14874.1"/>
    <property type="match status" value="1"/>
</dbReference>
<proteinExistence type="inferred from homology"/>
<evidence type="ECO:0000259" key="17">
    <source>
        <dbReference type="SMART" id="SM00859"/>
    </source>
</evidence>
<dbReference type="GO" id="GO:0051287">
    <property type="term" value="F:NAD binding"/>
    <property type="evidence" value="ECO:0007669"/>
    <property type="project" value="InterPro"/>
</dbReference>
<dbReference type="CDD" id="cd18131">
    <property type="entry name" value="ASADH_C_bac_euk_like"/>
    <property type="match status" value="1"/>
</dbReference>
<keyword evidence="19" id="KW-1185">Reference proteome</keyword>
<evidence type="ECO:0000256" key="16">
    <source>
        <dbReference type="PIRSR" id="PIRSR000148-1"/>
    </source>
</evidence>
<evidence type="ECO:0000256" key="5">
    <source>
        <dbReference type="ARBA" id="ARBA00011738"/>
    </source>
</evidence>
<feature type="binding site" evidence="15">
    <location>
        <begin position="12"/>
        <end position="15"/>
    </location>
    <ligand>
        <name>NADP(+)</name>
        <dbReference type="ChEBI" id="CHEBI:58349"/>
    </ligand>
</feature>
<dbReference type="Pfam" id="PF01118">
    <property type="entry name" value="Semialdhyde_dh"/>
    <property type="match status" value="1"/>
</dbReference>
<dbReference type="InterPro" id="IPR012080">
    <property type="entry name" value="Asp_semialdehyde_DH"/>
</dbReference>
<keyword evidence="11 15" id="KW-0560">Oxidoreductase</keyword>
<comment type="pathway">
    <text evidence="2 15">Amino-acid biosynthesis; L-lysine biosynthesis via DAP pathway; (S)-tetrahydrodipicolinate from L-aspartate: step 2/4.</text>
</comment>
<dbReference type="GO" id="GO:0050661">
    <property type="term" value="F:NADP binding"/>
    <property type="evidence" value="ECO:0007669"/>
    <property type="project" value="UniProtKB-UniRule"/>
</dbReference>
<comment type="caution">
    <text evidence="15">Lacks conserved residue(s) required for the propagation of feature annotation.</text>
</comment>
<comment type="pathway">
    <text evidence="3 15">Amino-acid biosynthesis; L-threonine biosynthesis; L-threonine from L-aspartate: step 2/5.</text>
</comment>
<dbReference type="PIRSF" id="PIRSF000148">
    <property type="entry name" value="ASA_dh"/>
    <property type="match status" value="1"/>
</dbReference>
<dbReference type="GO" id="GO:0009097">
    <property type="term" value="P:isoleucine biosynthetic process"/>
    <property type="evidence" value="ECO:0007669"/>
    <property type="project" value="UniProtKB-UniRule"/>
</dbReference>
<dbReference type="SUPFAM" id="SSF55347">
    <property type="entry name" value="Glyceraldehyde-3-phosphate dehydrogenase-like, C-terminal domain"/>
    <property type="match status" value="1"/>
</dbReference>
<dbReference type="STRING" id="1120990.SAMN03080614_100746"/>
<accession>A0A1H9Z8M6</accession>
<dbReference type="GO" id="GO:0009088">
    <property type="term" value="P:threonine biosynthetic process"/>
    <property type="evidence" value="ECO:0007669"/>
    <property type="project" value="UniProtKB-UniRule"/>
</dbReference>
<comment type="catalytic activity">
    <reaction evidence="14 15">
        <text>L-aspartate 4-semialdehyde + phosphate + NADP(+) = 4-phospho-L-aspartate + NADPH + H(+)</text>
        <dbReference type="Rhea" id="RHEA:24284"/>
        <dbReference type="ChEBI" id="CHEBI:15378"/>
        <dbReference type="ChEBI" id="CHEBI:43474"/>
        <dbReference type="ChEBI" id="CHEBI:57535"/>
        <dbReference type="ChEBI" id="CHEBI:57783"/>
        <dbReference type="ChEBI" id="CHEBI:58349"/>
        <dbReference type="ChEBI" id="CHEBI:537519"/>
        <dbReference type="EC" id="1.2.1.11"/>
    </reaction>
</comment>
<evidence type="ECO:0000256" key="6">
    <source>
        <dbReference type="ARBA" id="ARBA00013120"/>
    </source>
</evidence>
<evidence type="ECO:0000256" key="12">
    <source>
        <dbReference type="ARBA" id="ARBA00023154"/>
    </source>
</evidence>
<feature type="domain" description="Semialdehyde dehydrogenase NAD-binding" evidence="17">
    <location>
        <begin position="5"/>
        <end position="119"/>
    </location>
</feature>